<organism evidence="2 3">
    <name type="scientific">Trypanosoma congolense (strain IL3000)</name>
    <dbReference type="NCBI Taxonomy" id="1068625"/>
    <lineage>
        <taxon>Eukaryota</taxon>
        <taxon>Discoba</taxon>
        <taxon>Euglenozoa</taxon>
        <taxon>Kinetoplastea</taxon>
        <taxon>Metakinetoplastina</taxon>
        <taxon>Trypanosomatida</taxon>
        <taxon>Trypanosomatidae</taxon>
        <taxon>Trypanosoma</taxon>
        <taxon>Nannomonas</taxon>
    </lineage>
</organism>
<reference evidence="2 3" key="2">
    <citation type="journal article" date="2012" name="Proc. Natl. Acad. Sci. U.S.A.">
        <title>Antigenic diversity is generated by distinct evolutionary mechanisms in African trypanosome species.</title>
        <authorList>
            <person name="Jackson A.P."/>
            <person name="Berry A."/>
            <person name="Aslett M."/>
            <person name="Allison H.C."/>
            <person name="Burton P."/>
            <person name="Vavrova-Anderson J."/>
            <person name="Brown R."/>
            <person name="Browne H."/>
            <person name="Corton N."/>
            <person name="Hauser H."/>
            <person name="Gamble J."/>
            <person name="Gilderthorp R."/>
            <person name="Marcello L."/>
            <person name="McQuillan J."/>
            <person name="Otto T.D."/>
            <person name="Quail M.A."/>
            <person name="Sanders M.J."/>
            <person name="van Tonder A."/>
            <person name="Ginger M.L."/>
            <person name="Field M.C."/>
            <person name="Barry J.D."/>
            <person name="Hertz-Fowler C."/>
            <person name="Berriman M."/>
        </authorList>
    </citation>
    <scope>NUCLEOTIDE SEQUENCE [LARGE SCALE GENOMIC DNA]</scope>
    <source>
        <strain evidence="2 3">IL3000</strain>
    </source>
</reference>
<dbReference type="AlphaFoldDB" id="F9W7F5"/>
<dbReference type="Proteomes" id="UP000000702">
    <property type="component" value="Unassembled WGS sequence"/>
</dbReference>
<feature type="compositionally biased region" description="Basic and acidic residues" evidence="1">
    <location>
        <begin position="305"/>
        <end position="323"/>
    </location>
</feature>
<evidence type="ECO:0000313" key="2">
    <source>
        <dbReference type="EMBL" id="CCD13121.1"/>
    </source>
</evidence>
<dbReference type="EMBL" id="CAEQ01001021">
    <property type="protein sequence ID" value="CCD13121.1"/>
    <property type="molecule type" value="Genomic_DNA"/>
</dbReference>
<name>F9W7F5_TRYCI</name>
<protein>
    <submittedName>
        <fullName evidence="2">WGS project CAEQ00000000 data, annotated contig 160</fullName>
    </submittedName>
</protein>
<gene>
    <name evidence="2" type="ORF">TCIL3000_0_04270</name>
</gene>
<feature type="region of interest" description="Disordered" evidence="1">
    <location>
        <begin position="263"/>
        <end position="348"/>
    </location>
</feature>
<reference evidence="3" key="1">
    <citation type="submission" date="2011-07" db="EMBL/GenBank/DDBJ databases">
        <title>Divergent evolution of antigenic variation in African trypanosomes.</title>
        <authorList>
            <person name="Jackson A.P."/>
            <person name="Berry A."/>
            <person name="Allison H.C."/>
            <person name="Burton P."/>
            <person name="Anderson J."/>
            <person name="Aslett M."/>
            <person name="Brown R."/>
            <person name="Corton N."/>
            <person name="Harris D."/>
            <person name="Hauser H."/>
            <person name="Gamble J."/>
            <person name="Gilderthorp R."/>
            <person name="McQuillan J."/>
            <person name="Quail M.A."/>
            <person name="Sanders M."/>
            <person name="Van Tonder A."/>
            <person name="Ginger M.L."/>
            <person name="Donelson J.E."/>
            <person name="Field M.C."/>
            <person name="Barry J.D."/>
            <person name="Berriman M."/>
            <person name="Hertz-Fowler C."/>
        </authorList>
    </citation>
    <scope>NUCLEOTIDE SEQUENCE [LARGE SCALE GENOMIC DNA]</scope>
    <source>
        <strain evidence="3">IL3000</strain>
    </source>
</reference>
<evidence type="ECO:0000313" key="3">
    <source>
        <dbReference type="Proteomes" id="UP000000702"/>
    </source>
</evidence>
<comment type="caution">
    <text evidence="2">The sequence shown here is derived from an EMBL/GenBank/DDBJ whole genome shotgun (WGS) entry which is preliminary data.</text>
</comment>
<proteinExistence type="predicted"/>
<dbReference type="VEuPathDB" id="TriTrypDB:TcIL3000_0_04270"/>
<feature type="non-terminal residue" evidence="2">
    <location>
        <position position="348"/>
    </location>
</feature>
<evidence type="ECO:0000256" key="1">
    <source>
        <dbReference type="SAM" id="MobiDB-lite"/>
    </source>
</evidence>
<feature type="compositionally biased region" description="Polar residues" evidence="1">
    <location>
        <begin position="339"/>
        <end position="348"/>
    </location>
</feature>
<accession>F9W7F5</accession>
<keyword evidence="3" id="KW-1185">Reference proteome</keyword>
<sequence>MSINKTTNDIEKSEYKWATGPFHAAPPLGKSSIPPGKMTDPSFLMSALFTSACAPSEDGLCTDYEDGCPENCHPCCDSIYRSINPFTLGYTTEGDPGCAHSDVTTERDKEGISTTPYLSQYLPTDRIPQGSVFDDKDKADRWLSNFGLQPPRRREWRDIVKDYLGKSTSAGTLPLGSHFEAATDAASTDTHDEICESVNGAGVIPPSPSLPCQNHTAGKDGALTDDNNEDVMVDLLLSMWRHGLTNSSCSTSVPNGETLEVSSGLGASGDQRCTSLHERDQTPPNYIVGEITSTRPRDGTSLPLRGDKHNASPPDKERPRSVMEESGNITAKPHASAAMNASASDPTW</sequence>